<keyword evidence="8" id="KW-1185">Reference proteome</keyword>
<dbReference type="InterPro" id="IPR000270">
    <property type="entry name" value="PB1_dom"/>
</dbReference>
<dbReference type="SMART" id="SM00575">
    <property type="entry name" value="ZnF_PMZ"/>
    <property type="match status" value="1"/>
</dbReference>
<proteinExistence type="predicted"/>
<gene>
    <name evidence="7" type="ORF">FPE_LOCUS13914</name>
</gene>
<dbReference type="PROSITE" id="PS50966">
    <property type="entry name" value="ZF_SWIM"/>
    <property type="match status" value="1"/>
</dbReference>
<dbReference type="AlphaFoldDB" id="A0AAD1ZBN1"/>
<protein>
    <recommendedName>
        <fullName evidence="6">SWIM-type domain-containing protein</fullName>
    </recommendedName>
</protein>
<keyword evidence="3" id="KW-0862">Zinc</keyword>
<evidence type="ECO:0000256" key="3">
    <source>
        <dbReference type="ARBA" id="ARBA00022833"/>
    </source>
</evidence>
<keyword evidence="2 4" id="KW-0863">Zinc-finger</keyword>
<feature type="compositionally biased region" description="Low complexity" evidence="5">
    <location>
        <begin position="215"/>
        <end position="237"/>
    </location>
</feature>
<name>A0AAD1ZBN1_9LAMI</name>
<dbReference type="EMBL" id="OU503043">
    <property type="protein sequence ID" value="CAI9766484.1"/>
    <property type="molecule type" value="Genomic_DNA"/>
</dbReference>
<feature type="region of interest" description="Disordered" evidence="5">
    <location>
        <begin position="215"/>
        <end position="293"/>
    </location>
</feature>
<evidence type="ECO:0000313" key="8">
    <source>
        <dbReference type="Proteomes" id="UP000834106"/>
    </source>
</evidence>
<dbReference type="PANTHER" id="PTHR31973:SF149">
    <property type="entry name" value="SWIM-TYPE DOMAIN-CONTAINING PROTEIN"/>
    <property type="match status" value="1"/>
</dbReference>
<dbReference type="InterPro" id="IPR006564">
    <property type="entry name" value="Znf_PMZ"/>
</dbReference>
<dbReference type="SMART" id="SM00666">
    <property type="entry name" value="PB1"/>
    <property type="match status" value="1"/>
</dbReference>
<feature type="compositionally biased region" description="Basic and acidic residues" evidence="5">
    <location>
        <begin position="238"/>
        <end position="250"/>
    </location>
</feature>
<evidence type="ECO:0000256" key="5">
    <source>
        <dbReference type="SAM" id="MobiDB-lite"/>
    </source>
</evidence>
<dbReference type="PANTHER" id="PTHR31973">
    <property type="entry name" value="POLYPROTEIN, PUTATIVE-RELATED"/>
    <property type="match status" value="1"/>
</dbReference>
<dbReference type="InterPro" id="IPR007527">
    <property type="entry name" value="Znf_SWIM"/>
</dbReference>
<evidence type="ECO:0000256" key="4">
    <source>
        <dbReference type="PROSITE-ProRule" id="PRU00325"/>
    </source>
</evidence>
<dbReference type="Pfam" id="PF00564">
    <property type="entry name" value="PB1"/>
    <property type="match status" value="1"/>
</dbReference>
<dbReference type="SUPFAM" id="SSF54277">
    <property type="entry name" value="CAD &amp; PB1 domains"/>
    <property type="match status" value="1"/>
</dbReference>
<organism evidence="7 8">
    <name type="scientific">Fraxinus pennsylvanica</name>
    <dbReference type="NCBI Taxonomy" id="56036"/>
    <lineage>
        <taxon>Eukaryota</taxon>
        <taxon>Viridiplantae</taxon>
        <taxon>Streptophyta</taxon>
        <taxon>Embryophyta</taxon>
        <taxon>Tracheophyta</taxon>
        <taxon>Spermatophyta</taxon>
        <taxon>Magnoliopsida</taxon>
        <taxon>eudicotyledons</taxon>
        <taxon>Gunneridae</taxon>
        <taxon>Pentapetalae</taxon>
        <taxon>asterids</taxon>
        <taxon>lamiids</taxon>
        <taxon>Lamiales</taxon>
        <taxon>Oleaceae</taxon>
        <taxon>Oleeae</taxon>
        <taxon>Fraxinus</taxon>
    </lineage>
</organism>
<evidence type="ECO:0000313" key="7">
    <source>
        <dbReference type="EMBL" id="CAI9766484.1"/>
    </source>
</evidence>
<dbReference type="Pfam" id="PF03108">
    <property type="entry name" value="DBD_Tnp_Mut"/>
    <property type="match status" value="1"/>
</dbReference>
<sequence>MEEEDEDVRKKKRKFQQWGWVVVLVRGSGAPDSRAFLHLPPPSPLTPILSMTKGKLILICQSGGEFITHDDGTLSYEGGEANAVNINQDTSFEDLIMKLAEMSNLDHRTISIKYFLPGNRRNLITLRNNKDLKRMIDFHGHSVTADVFVNGKEGFDRDAIKIHASRENVIKLAETVNHVGAPSTSINTVALDVEPLSAHAIAELDAYAPLHAPTGSAAASDADGSSGSHASTASSPSSEHDSDYDSDYKPRVSVAFDINSPSPTGIDTSNSPADAVKKRRRTASWKSGAHGPMVVAVGDNDVERRSRKRKNQNKSTVAVSDDSVSAIAFYDDDLPEKVVAEWKDRITGVGQDFKSVKEFREALQKYAVAHRFVYKLKKNDANRVSGICIAEGCSWKIHASWVPADESFRIKKFDNTHTCGGESWKNAHPSKNWRNSKGPFNGEGRGALPGLFLAAGHAARLNVFKKFTEQIREISPNAYDWVIQIEPEQWTSSLFKGEPYNHITQHVAEPYAKLMEEIRESTIMQKIESLICMVSELINTRQTESSKWTTKLTPSKEKKIQDEAFKAENLQVFMASDTLFEVHDESTHVVNIEKQDCTCLEWKECGLPCRHAIASFNIARKSVYDYCPRHFSIDAYKSTYSESINHIPEIGAPVGTEETDSDATHVLPPPPRSPDQQHKAKIKIEDPDKRTVTCSKCKQLGHNKASCKTSL</sequence>
<keyword evidence="1" id="KW-0479">Metal-binding</keyword>
<feature type="region of interest" description="Disordered" evidence="5">
    <location>
        <begin position="654"/>
        <end position="680"/>
    </location>
</feature>
<accession>A0AAD1ZBN1</accession>
<reference evidence="7" key="1">
    <citation type="submission" date="2023-05" db="EMBL/GenBank/DDBJ databases">
        <authorList>
            <person name="Huff M."/>
        </authorList>
    </citation>
    <scope>NUCLEOTIDE SEQUENCE</scope>
</reference>
<dbReference type="InterPro" id="IPR004332">
    <property type="entry name" value="Transposase_MuDR"/>
</dbReference>
<evidence type="ECO:0000259" key="6">
    <source>
        <dbReference type="PROSITE" id="PS50966"/>
    </source>
</evidence>
<dbReference type="Proteomes" id="UP000834106">
    <property type="component" value="Chromosome 8"/>
</dbReference>
<evidence type="ECO:0000256" key="1">
    <source>
        <dbReference type="ARBA" id="ARBA00022723"/>
    </source>
</evidence>
<feature type="compositionally biased region" description="Polar residues" evidence="5">
    <location>
        <begin position="259"/>
        <end position="272"/>
    </location>
</feature>
<evidence type="ECO:0000256" key="2">
    <source>
        <dbReference type="ARBA" id="ARBA00022771"/>
    </source>
</evidence>
<dbReference type="Pfam" id="PF04434">
    <property type="entry name" value="SWIM"/>
    <property type="match status" value="1"/>
</dbReference>
<dbReference type="GO" id="GO:0008270">
    <property type="term" value="F:zinc ion binding"/>
    <property type="evidence" value="ECO:0007669"/>
    <property type="project" value="UniProtKB-KW"/>
</dbReference>
<feature type="domain" description="SWIM-type" evidence="6">
    <location>
        <begin position="588"/>
        <end position="620"/>
    </location>
</feature>